<dbReference type="CDD" id="cd00592">
    <property type="entry name" value="HTH_MerR-like"/>
    <property type="match status" value="1"/>
</dbReference>
<dbReference type="InterPro" id="IPR000551">
    <property type="entry name" value="MerR-type_HTH_dom"/>
</dbReference>
<keyword evidence="1" id="KW-0238">DNA-binding</keyword>
<sequence>MNRPGAAASAASADQPRPSMSIGEVLERLRSEFPDITISKLRYLESEGLVEPERTAAGYRKYTHADLARLRYVLLAQRDYYMPLKVIREQLDALDRGEQPAGPGPGTPVLRVPRALSAVDQMARPAGPTREPDPGRDRDDQAWSAAPGELRMSRTELREAAGLSEEMLKELEQFGLISVRNGYYDDDTLMIARTIVEMTGYGLEPRHLRAFATSAQREVGLFEQVVRPMGQQRGAESRGRAEETLRELAALSIRLHAALVQTALRATFGP</sequence>
<feature type="compositionally biased region" description="Basic and acidic residues" evidence="2">
    <location>
        <begin position="130"/>
        <end position="141"/>
    </location>
</feature>
<feature type="domain" description="HTH merR-type" evidence="3">
    <location>
        <begin position="35"/>
        <end position="93"/>
    </location>
</feature>
<dbReference type="Pfam" id="PF13411">
    <property type="entry name" value="MerR_1"/>
    <property type="match status" value="1"/>
</dbReference>
<dbReference type="EMBL" id="BAAANY010000020">
    <property type="protein sequence ID" value="GAA1693816.1"/>
    <property type="molecule type" value="Genomic_DNA"/>
</dbReference>
<evidence type="ECO:0000256" key="2">
    <source>
        <dbReference type="SAM" id="MobiDB-lite"/>
    </source>
</evidence>
<organism evidence="4 5">
    <name type="scientific">Fodinicola feengrottensis</name>
    <dbReference type="NCBI Taxonomy" id="435914"/>
    <lineage>
        <taxon>Bacteria</taxon>
        <taxon>Bacillati</taxon>
        <taxon>Actinomycetota</taxon>
        <taxon>Actinomycetes</taxon>
        <taxon>Mycobacteriales</taxon>
        <taxon>Fodinicola</taxon>
    </lineage>
</organism>
<evidence type="ECO:0000256" key="1">
    <source>
        <dbReference type="ARBA" id="ARBA00023125"/>
    </source>
</evidence>
<dbReference type="Gene3D" id="1.10.1660.10">
    <property type="match status" value="1"/>
</dbReference>
<protein>
    <submittedName>
        <fullName evidence="4">MerR family transcriptional regulator</fullName>
    </submittedName>
</protein>
<evidence type="ECO:0000313" key="4">
    <source>
        <dbReference type="EMBL" id="GAA1693816.1"/>
    </source>
</evidence>
<reference evidence="4 5" key="1">
    <citation type="journal article" date="2019" name="Int. J. Syst. Evol. Microbiol.">
        <title>The Global Catalogue of Microorganisms (GCM) 10K type strain sequencing project: providing services to taxonomists for standard genome sequencing and annotation.</title>
        <authorList>
            <consortium name="The Broad Institute Genomics Platform"/>
            <consortium name="The Broad Institute Genome Sequencing Center for Infectious Disease"/>
            <person name="Wu L."/>
            <person name="Ma J."/>
        </authorList>
    </citation>
    <scope>NUCLEOTIDE SEQUENCE [LARGE SCALE GENOMIC DNA]</scope>
    <source>
        <strain evidence="4 5">JCM 14718</strain>
    </source>
</reference>
<evidence type="ECO:0000313" key="5">
    <source>
        <dbReference type="Proteomes" id="UP001500618"/>
    </source>
</evidence>
<accession>A0ABN2HUI6</accession>
<evidence type="ECO:0000259" key="3">
    <source>
        <dbReference type="PROSITE" id="PS50937"/>
    </source>
</evidence>
<gene>
    <name evidence="4" type="ORF">GCM10009765_48850</name>
</gene>
<dbReference type="PANTHER" id="PTHR30204:SF89">
    <property type="entry name" value="HTH MERR-TYPE DOMAIN-CONTAINING PROTEIN"/>
    <property type="match status" value="1"/>
</dbReference>
<name>A0ABN2HUI6_9ACTN</name>
<dbReference type="SMART" id="SM00422">
    <property type="entry name" value="HTH_MERR"/>
    <property type="match status" value="1"/>
</dbReference>
<dbReference type="RefSeq" id="WP_344312800.1">
    <property type="nucleotide sequence ID" value="NZ_BAAANY010000020.1"/>
</dbReference>
<feature type="region of interest" description="Disordered" evidence="2">
    <location>
        <begin position="118"/>
        <end position="148"/>
    </location>
</feature>
<dbReference type="InterPro" id="IPR009061">
    <property type="entry name" value="DNA-bd_dom_put_sf"/>
</dbReference>
<dbReference type="PANTHER" id="PTHR30204">
    <property type="entry name" value="REDOX-CYCLING DRUG-SENSING TRANSCRIPTIONAL ACTIVATOR SOXR"/>
    <property type="match status" value="1"/>
</dbReference>
<comment type="caution">
    <text evidence="4">The sequence shown here is derived from an EMBL/GenBank/DDBJ whole genome shotgun (WGS) entry which is preliminary data.</text>
</comment>
<dbReference type="InterPro" id="IPR047057">
    <property type="entry name" value="MerR_fam"/>
</dbReference>
<dbReference type="PROSITE" id="PS50937">
    <property type="entry name" value="HTH_MERR_2"/>
    <property type="match status" value="1"/>
</dbReference>
<keyword evidence="5" id="KW-1185">Reference proteome</keyword>
<dbReference type="SUPFAM" id="SSF46955">
    <property type="entry name" value="Putative DNA-binding domain"/>
    <property type="match status" value="1"/>
</dbReference>
<proteinExistence type="predicted"/>
<dbReference type="Proteomes" id="UP001500618">
    <property type="component" value="Unassembled WGS sequence"/>
</dbReference>